<dbReference type="InterPro" id="IPR008978">
    <property type="entry name" value="HSP20-like_chaperone"/>
</dbReference>
<dbReference type="Pfam" id="PF20431">
    <property type="entry name" value="E_motif"/>
    <property type="match status" value="1"/>
</dbReference>
<dbReference type="CDD" id="cd06464">
    <property type="entry name" value="ACD_sHsps-like"/>
    <property type="match status" value="1"/>
</dbReference>
<keyword evidence="3" id="KW-0539">Nucleus</keyword>
<dbReference type="EMBL" id="JABTTQ020000001">
    <property type="protein sequence ID" value="KAK6164742.1"/>
    <property type="molecule type" value="Genomic_DNA"/>
</dbReference>
<sequence length="239" mass="26650">MRRHCWNTKSTKCVAVSYLSARIRTQFTTPKKRKSIKKHRFAESAKGSSPVERRVASKSQLEVRVVDVGVPADWVKVNVNKMKDCYEVYALVPGILREELRVQSDPAGRLVISGQPGQHDNPWGVTPFKKVVSLPTRIDAHQTSAVATLRGQLFVHVVSWTVVISGFKEGGCLIILWGPLLAGCRAQANSGLSEIVAEKGRCSDVEKVRKLMKDRGLKKDMGRSTIELVYKERLVELIS</sequence>
<dbReference type="Proteomes" id="UP001318860">
    <property type="component" value="Unassembled WGS sequence"/>
</dbReference>
<protein>
    <recommendedName>
        <fullName evidence="7">SHSP domain-containing protein</fullName>
    </recommendedName>
</protein>
<dbReference type="PANTHER" id="PTHR15348:SF0">
    <property type="entry name" value="PROTEIN DEAD RINGER"/>
    <property type="match status" value="1"/>
</dbReference>
<keyword evidence="1" id="KW-0805">Transcription regulation</keyword>
<proteinExistence type="predicted"/>
<keyword evidence="2" id="KW-0804">Transcription</keyword>
<dbReference type="SUPFAM" id="SSF49764">
    <property type="entry name" value="HSP20-like chaperones"/>
    <property type="match status" value="1"/>
</dbReference>
<evidence type="ECO:0008006" key="7">
    <source>
        <dbReference type="Google" id="ProtNLM"/>
    </source>
</evidence>
<evidence type="ECO:0000256" key="4">
    <source>
        <dbReference type="SAM" id="MobiDB-lite"/>
    </source>
</evidence>
<evidence type="ECO:0000256" key="1">
    <source>
        <dbReference type="ARBA" id="ARBA00023015"/>
    </source>
</evidence>
<evidence type="ECO:0000256" key="3">
    <source>
        <dbReference type="ARBA" id="ARBA00023242"/>
    </source>
</evidence>
<dbReference type="Gene3D" id="2.60.40.790">
    <property type="match status" value="1"/>
</dbReference>
<gene>
    <name evidence="5" type="ORF">DH2020_001606</name>
</gene>
<keyword evidence="6" id="KW-1185">Reference proteome</keyword>
<evidence type="ECO:0000313" key="6">
    <source>
        <dbReference type="Proteomes" id="UP001318860"/>
    </source>
</evidence>
<name>A0ABR0XZV1_REHGL</name>
<dbReference type="InterPro" id="IPR046848">
    <property type="entry name" value="E_motif"/>
</dbReference>
<dbReference type="InterPro" id="IPR045147">
    <property type="entry name" value="ARI3A/B/C"/>
</dbReference>
<organism evidence="5 6">
    <name type="scientific">Rehmannia glutinosa</name>
    <name type="common">Chinese foxglove</name>
    <dbReference type="NCBI Taxonomy" id="99300"/>
    <lineage>
        <taxon>Eukaryota</taxon>
        <taxon>Viridiplantae</taxon>
        <taxon>Streptophyta</taxon>
        <taxon>Embryophyta</taxon>
        <taxon>Tracheophyta</taxon>
        <taxon>Spermatophyta</taxon>
        <taxon>Magnoliopsida</taxon>
        <taxon>eudicotyledons</taxon>
        <taxon>Gunneridae</taxon>
        <taxon>Pentapetalae</taxon>
        <taxon>asterids</taxon>
        <taxon>lamiids</taxon>
        <taxon>Lamiales</taxon>
        <taxon>Orobanchaceae</taxon>
        <taxon>Rehmannieae</taxon>
        <taxon>Rehmannia</taxon>
    </lineage>
</organism>
<evidence type="ECO:0000313" key="5">
    <source>
        <dbReference type="EMBL" id="KAK6164742.1"/>
    </source>
</evidence>
<accession>A0ABR0XZV1</accession>
<comment type="caution">
    <text evidence="5">The sequence shown here is derived from an EMBL/GenBank/DDBJ whole genome shotgun (WGS) entry which is preliminary data.</text>
</comment>
<feature type="region of interest" description="Disordered" evidence="4">
    <location>
        <begin position="33"/>
        <end position="53"/>
    </location>
</feature>
<reference evidence="5 6" key="1">
    <citation type="journal article" date="2021" name="Comput. Struct. Biotechnol. J.">
        <title>De novo genome assembly of the potent medicinal plant Rehmannia glutinosa using nanopore technology.</title>
        <authorList>
            <person name="Ma L."/>
            <person name="Dong C."/>
            <person name="Song C."/>
            <person name="Wang X."/>
            <person name="Zheng X."/>
            <person name="Niu Y."/>
            <person name="Chen S."/>
            <person name="Feng W."/>
        </authorList>
    </citation>
    <scope>NUCLEOTIDE SEQUENCE [LARGE SCALE GENOMIC DNA]</scope>
    <source>
        <strain evidence="5">DH-2019</strain>
    </source>
</reference>
<dbReference type="PANTHER" id="PTHR15348">
    <property type="entry name" value="AT-RICH INTERACTIVE DOMAIN-CONTAINING PROTEIN ARID DOMAIN- CONTAINING PROTEIN DEAD RINGER PROTEIN B-CELL REGULATOR OF IGH TRANSCRIPTION BRIGHT"/>
    <property type="match status" value="1"/>
</dbReference>
<evidence type="ECO:0000256" key="2">
    <source>
        <dbReference type="ARBA" id="ARBA00023163"/>
    </source>
</evidence>